<feature type="non-terminal residue" evidence="2">
    <location>
        <position position="113"/>
    </location>
</feature>
<dbReference type="AlphaFoldDB" id="A0A7J6PUR3"/>
<comment type="caution">
    <text evidence="2">The sequence shown here is derived from an EMBL/GenBank/DDBJ whole genome shotgun (WGS) entry which is preliminary data.</text>
</comment>
<organism evidence="2 3">
    <name type="scientific">Perkinsus olseni</name>
    <name type="common">Perkinsus atlanticus</name>
    <dbReference type="NCBI Taxonomy" id="32597"/>
    <lineage>
        <taxon>Eukaryota</taxon>
        <taxon>Sar</taxon>
        <taxon>Alveolata</taxon>
        <taxon>Perkinsozoa</taxon>
        <taxon>Perkinsea</taxon>
        <taxon>Perkinsida</taxon>
        <taxon>Perkinsidae</taxon>
        <taxon>Perkinsus</taxon>
    </lineage>
</organism>
<reference evidence="2 3" key="1">
    <citation type="submission" date="2020-04" db="EMBL/GenBank/DDBJ databases">
        <title>Perkinsus olseni comparative genomics.</title>
        <authorList>
            <person name="Bogema D.R."/>
        </authorList>
    </citation>
    <scope>NUCLEOTIDE SEQUENCE [LARGE SCALE GENOMIC DNA]</scope>
    <source>
        <strain evidence="2">ATCC PRA-205</strain>
    </source>
</reference>
<proteinExistence type="predicted"/>
<evidence type="ECO:0000313" key="3">
    <source>
        <dbReference type="Proteomes" id="UP000574390"/>
    </source>
</evidence>
<evidence type="ECO:0000313" key="2">
    <source>
        <dbReference type="EMBL" id="KAF4699697.1"/>
    </source>
</evidence>
<dbReference type="Proteomes" id="UP000574390">
    <property type="component" value="Unassembled WGS sequence"/>
</dbReference>
<protein>
    <submittedName>
        <fullName evidence="2">Uncharacterized protein</fullName>
    </submittedName>
</protein>
<name>A0A7J6PUR3_PEROL</name>
<sequence>AGGAVPVAVSGVGVQLSSLEYALEREWGISIRDESSPFFCGERTQPKSSEQQQDTKDGAAAASTELPRPPEGARSEDQVDDAAGGEKLLWRFSNFTGYWSDESPLSVVSVGEF</sequence>
<accession>A0A7J6PUR3</accession>
<evidence type="ECO:0000256" key="1">
    <source>
        <dbReference type="SAM" id="MobiDB-lite"/>
    </source>
</evidence>
<dbReference type="EMBL" id="JABANM010034394">
    <property type="protein sequence ID" value="KAF4699697.1"/>
    <property type="molecule type" value="Genomic_DNA"/>
</dbReference>
<feature type="region of interest" description="Disordered" evidence="1">
    <location>
        <begin position="36"/>
        <end position="81"/>
    </location>
</feature>
<gene>
    <name evidence="2" type="ORF">FOZ62_021882</name>
</gene>
<feature type="non-terminal residue" evidence="2">
    <location>
        <position position="1"/>
    </location>
</feature>